<evidence type="ECO:0000313" key="1">
    <source>
        <dbReference type="EMBL" id="KDP45539.1"/>
    </source>
</evidence>
<name>A0A067LMA3_JATCU</name>
<accession>A0A067LMA3</accession>
<dbReference type="AlphaFoldDB" id="A0A067LMA3"/>
<gene>
    <name evidence="1" type="ORF">JCGZ_18776</name>
</gene>
<sequence length="104" mass="12043">MFEPSVPLFEMEKMIEKKVASSLMELIRSDKGKEKVVIEDDKEAKGESVKKGHIDDTWQDDEFFKKMSAKRADTAPVVSEKFEKLDKKLEKLHVFMKSKGMDQC</sequence>
<protein>
    <submittedName>
        <fullName evidence="1">Uncharacterized protein</fullName>
    </submittedName>
</protein>
<proteinExistence type="predicted"/>
<dbReference type="EMBL" id="KK914230">
    <property type="protein sequence ID" value="KDP45539.1"/>
    <property type="molecule type" value="Genomic_DNA"/>
</dbReference>
<dbReference type="Proteomes" id="UP000027138">
    <property type="component" value="Unassembled WGS sequence"/>
</dbReference>
<reference evidence="1 2" key="1">
    <citation type="journal article" date="2014" name="PLoS ONE">
        <title>Global Analysis of Gene Expression Profiles in Physic Nut (Jatropha curcas L.) Seedlings Exposed to Salt Stress.</title>
        <authorList>
            <person name="Zhang L."/>
            <person name="Zhang C."/>
            <person name="Wu P."/>
            <person name="Chen Y."/>
            <person name="Li M."/>
            <person name="Jiang H."/>
            <person name="Wu G."/>
        </authorList>
    </citation>
    <scope>NUCLEOTIDE SEQUENCE [LARGE SCALE GENOMIC DNA]</scope>
    <source>
        <strain evidence="2">cv. GZQX0401</strain>
        <tissue evidence="1">Young leaves</tissue>
    </source>
</reference>
<keyword evidence="2" id="KW-1185">Reference proteome</keyword>
<evidence type="ECO:0000313" key="2">
    <source>
        <dbReference type="Proteomes" id="UP000027138"/>
    </source>
</evidence>
<organism evidence="1 2">
    <name type="scientific">Jatropha curcas</name>
    <name type="common">Barbados nut</name>
    <dbReference type="NCBI Taxonomy" id="180498"/>
    <lineage>
        <taxon>Eukaryota</taxon>
        <taxon>Viridiplantae</taxon>
        <taxon>Streptophyta</taxon>
        <taxon>Embryophyta</taxon>
        <taxon>Tracheophyta</taxon>
        <taxon>Spermatophyta</taxon>
        <taxon>Magnoliopsida</taxon>
        <taxon>eudicotyledons</taxon>
        <taxon>Gunneridae</taxon>
        <taxon>Pentapetalae</taxon>
        <taxon>rosids</taxon>
        <taxon>fabids</taxon>
        <taxon>Malpighiales</taxon>
        <taxon>Euphorbiaceae</taxon>
        <taxon>Crotonoideae</taxon>
        <taxon>Jatropheae</taxon>
        <taxon>Jatropha</taxon>
    </lineage>
</organism>